<protein>
    <submittedName>
        <fullName evidence="1">Uncharacterized protein</fullName>
    </submittedName>
</protein>
<dbReference type="AlphaFoldDB" id="G2ZVY3"/>
<proteinExistence type="predicted"/>
<reference evidence="1" key="2">
    <citation type="submission" date="2011-04" db="EMBL/GenBank/DDBJ databases">
        <authorList>
            <person name="Genoscope - CEA"/>
        </authorList>
    </citation>
    <scope>NUCLEOTIDE SEQUENCE</scope>
    <source>
        <strain evidence="1">R229</strain>
    </source>
</reference>
<sequence length="98" mass="10522">MRLRCELDVEVFVEGELSCLVEHNPVGFVESTAIQGGLVECQQGRAVLAGQFGDSELEGGCLSAANQRWLVDDGAIHVAPWLCASGSGRWRATYALTL</sequence>
<name>G2ZVY3_9RALS</name>
<organism evidence="1">
    <name type="scientific">blood disease bacterium R229</name>
    <dbReference type="NCBI Taxonomy" id="741978"/>
    <lineage>
        <taxon>Bacteria</taxon>
        <taxon>Pseudomonadati</taxon>
        <taxon>Pseudomonadota</taxon>
        <taxon>Betaproteobacteria</taxon>
        <taxon>Burkholderiales</taxon>
        <taxon>Burkholderiaceae</taxon>
        <taxon>Ralstonia</taxon>
        <taxon>Ralstonia solanacearum species complex</taxon>
    </lineage>
</organism>
<gene>
    <name evidence="1" type="ORF">BDB_mp60430</name>
</gene>
<reference evidence="1" key="1">
    <citation type="journal article" date="2011" name="PLoS ONE">
        <title>Ralstonia syzygii, the Blood Disease Bacterium and some Asian R. solanacearum strains form a single genomic species despite divergent lifestyles.</title>
        <authorList>
            <person name="Remenant B."/>
            <person name="de Cambiaire J.C."/>
            <person name="Cellier G."/>
            <person name="Jacobs J.M."/>
            <person name="Mangenot S."/>
            <person name="Barbe V."/>
            <person name="Lajus A."/>
            <person name="Vallenet D."/>
            <person name="Medigue C."/>
            <person name="Fegan M."/>
            <person name="Allen C."/>
            <person name="Prior P."/>
        </authorList>
    </citation>
    <scope>NUCLEOTIDE SEQUENCE</scope>
    <source>
        <strain evidence="1">R229</strain>
    </source>
</reference>
<dbReference type="EMBL" id="FR854082">
    <property type="protein sequence ID" value="CCA83264.1"/>
    <property type="molecule type" value="Genomic_DNA"/>
</dbReference>
<accession>G2ZVY3</accession>
<evidence type="ECO:0000313" key="1">
    <source>
        <dbReference type="EMBL" id="CCA83264.1"/>
    </source>
</evidence>